<proteinExistence type="inferred from homology"/>
<dbReference type="GO" id="GO:0009313">
    <property type="term" value="P:oligosaccharide catabolic process"/>
    <property type="evidence" value="ECO:0007669"/>
    <property type="project" value="TreeGrafter"/>
</dbReference>
<reference evidence="6 7" key="1">
    <citation type="submission" date="2016-10" db="EMBL/GenBank/DDBJ databases">
        <title>Description of Gloeomargarita lithophora gen. nov., sp. nov., a thylakoid-bearing basal-branching cyanobacterium with intracellular carbonates, and proposal for Gloeomargaritales ord. nov.</title>
        <authorList>
            <person name="Moreira D."/>
            <person name="Tavera R."/>
            <person name="Benzerara K."/>
            <person name="Skouri-Panet F."/>
            <person name="Couradeau E."/>
            <person name="Gerard E."/>
            <person name="Loussert C."/>
            <person name="Novelo E."/>
            <person name="Zivanovic Y."/>
            <person name="Lopez-Garcia P."/>
        </authorList>
    </citation>
    <scope>NUCLEOTIDE SEQUENCE [LARGE SCALE GENOMIC DNA]</scope>
    <source>
        <strain evidence="6 7">D10</strain>
    </source>
</reference>
<evidence type="ECO:0000256" key="4">
    <source>
        <dbReference type="ARBA" id="ARBA00023295"/>
    </source>
</evidence>
<dbReference type="GO" id="GO:0046872">
    <property type="term" value="F:metal ion binding"/>
    <property type="evidence" value="ECO:0007669"/>
    <property type="project" value="UniProtKB-KW"/>
</dbReference>
<sequence length="1022" mass="118470">MKVQEKINQLLQEINRFRYPEIIELSTWNITLEGQDNPWQAVKVPTHWGGYDQTIWWQKKVILPKKLGHQKIALRMDIPEGLVLINNQVYHGIDRNHQEIILPVNITPEFTIQIQAYSGRKQELNQCQFSELVFINSEAEKLYAWLEHLLAMSDDYLWIEKGLGNLADYISKHELNLSELSSQIFHSLQINLEPKITLKIHLIGHSHIDIIWLWTIKETRRKLARTFTTALNLIQEFPDFNFMQGQAQLYVYLQQDYPELYQQIQTQVKLKRWHIEGAVWVEPDGNLIGGESWVRQLIYGQKFFQEEFNINCQILWLPDTFGYQGNLPQLLKNAGVNYFFTTKLNWNDTGEFPLDSFWWEGIDGTQVLAHQPPVGLEGLISIKDLDKTGQQYQQKTIAPVVLQTFGYGDGGGGVTRQHLHIYELTQSLNLPFPHHISSPIQFFQELEKYGDNLPVWQGELYLEKHRGTYTTHSRVKQLHRQAERELFLSELLATLGWLNGNSYPEELLEQTWKLLLLQQFHDILPGTFISDAYMQILQDFTQILDNLLSIRKQIWQYLQTNPNLPYTWTIFNPIHTQDNTYLIFTMEEPDLALITNRISFKCNGQVVPHQLLDSTSPIPSLYPEHPPGSMQFLCAIPKLEACSFTEIQLEIINQPIVYETVKKYKINNKLNELENNHLKLTFDSQGNFTELWDKLLAKNILSPNQKGGEIKVFLDQPKQWEAWDIDADYATCPSPDLELISDPVVESGTLRYGMTFTYQVQNDNGLFCQIKKSIYLYQNSPFIEFFIDVDLTDNQYAPFVMKILFPLALSSEQATFDIPFGMIQRSTCNPVQFEVPALSWADLSTDDWGVSLLSRDKYGFNVTSNTLGLTLLRVAHYPHPIEPWHLTDIGVTDVGIHQFCCRLYPHLGTATTAKVVQQAQEFFYPPLVFPGSLRQINSQIIRFNAPNLVIACVKKTMDFDGIIVRIYEAYGEPVSAEIQPQFPVQEIWECDLLENRLDFIANHQLFTLDFTPFMLKNLLLIP</sequence>
<dbReference type="EMBL" id="CP017675">
    <property type="protein sequence ID" value="APB32364.1"/>
    <property type="molecule type" value="Genomic_DNA"/>
</dbReference>
<dbReference type="InterPro" id="IPR028995">
    <property type="entry name" value="Glyco_hydro_57/38_cen_sf"/>
</dbReference>
<dbReference type="GO" id="GO:0030246">
    <property type="term" value="F:carbohydrate binding"/>
    <property type="evidence" value="ECO:0007669"/>
    <property type="project" value="InterPro"/>
</dbReference>
<dbReference type="InterPro" id="IPR015341">
    <property type="entry name" value="Glyco_hydro_38_cen"/>
</dbReference>
<keyword evidence="7" id="KW-1185">Reference proteome</keyword>
<dbReference type="Gene3D" id="2.60.40.2220">
    <property type="match status" value="1"/>
</dbReference>
<dbReference type="InterPro" id="IPR037094">
    <property type="entry name" value="Glyco_hydro_38_cen_sf"/>
</dbReference>
<dbReference type="CDD" id="cd10789">
    <property type="entry name" value="GH38N_AMII_ER_cytosolic"/>
    <property type="match status" value="1"/>
</dbReference>
<dbReference type="SUPFAM" id="SSF88688">
    <property type="entry name" value="Families 57/38 glycoside transferase middle domain"/>
    <property type="match status" value="1"/>
</dbReference>
<dbReference type="Proteomes" id="UP000180235">
    <property type="component" value="Chromosome"/>
</dbReference>
<dbReference type="InterPro" id="IPR011330">
    <property type="entry name" value="Glyco_hydro/deAcase_b/a-brl"/>
</dbReference>
<keyword evidence="2" id="KW-0479">Metal-binding</keyword>
<dbReference type="AlphaFoldDB" id="A0A1J0A8V4"/>
<dbReference type="InterPro" id="IPR011013">
    <property type="entry name" value="Gal_mutarotase_sf_dom"/>
</dbReference>
<dbReference type="FunFam" id="1.20.1270.50:FF:000004">
    <property type="entry name" value="alpha-mannosidase 2C1 isoform X1"/>
    <property type="match status" value="1"/>
</dbReference>
<dbReference type="Pfam" id="PF01074">
    <property type="entry name" value="Glyco_hydro_38N"/>
    <property type="match status" value="1"/>
</dbReference>
<dbReference type="Pfam" id="PF09261">
    <property type="entry name" value="Alpha-mann_mid"/>
    <property type="match status" value="1"/>
</dbReference>
<accession>A0A1J0A8V4</accession>
<dbReference type="RefSeq" id="WP_071453120.1">
    <property type="nucleotide sequence ID" value="NZ_CP017675.1"/>
</dbReference>
<dbReference type="SUPFAM" id="SSF74650">
    <property type="entry name" value="Galactose mutarotase-like"/>
    <property type="match status" value="1"/>
</dbReference>
<dbReference type="InterPro" id="IPR011682">
    <property type="entry name" value="Glyco_hydro_38_C"/>
</dbReference>
<evidence type="ECO:0000256" key="3">
    <source>
        <dbReference type="ARBA" id="ARBA00022801"/>
    </source>
</evidence>
<dbReference type="KEGG" id="glt:GlitD10_0063"/>
<dbReference type="GO" id="GO:0004559">
    <property type="term" value="F:alpha-mannosidase activity"/>
    <property type="evidence" value="ECO:0007669"/>
    <property type="project" value="UniProtKB-EC"/>
</dbReference>
<protein>
    <submittedName>
        <fullName evidence="6">Glycosyl hydrolase 38 domain protein</fullName>
        <ecNumber evidence="6">3.2.1.24</ecNumber>
    </submittedName>
</protein>
<dbReference type="Gene3D" id="1.20.1270.50">
    <property type="entry name" value="Glycoside hydrolase family 38, central domain"/>
    <property type="match status" value="1"/>
</dbReference>
<evidence type="ECO:0000313" key="7">
    <source>
        <dbReference type="Proteomes" id="UP000180235"/>
    </source>
</evidence>
<dbReference type="EC" id="3.2.1.24" evidence="6"/>
<evidence type="ECO:0000256" key="2">
    <source>
        <dbReference type="ARBA" id="ARBA00022723"/>
    </source>
</evidence>
<dbReference type="Gene3D" id="3.20.110.10">
    <property type="entry name" value="Glycoside hydrolase 38, N terminal domain"/>
    <property type="match status" value="1"/>
</dbReference>
<organism evidence="6 7">
    <name type="scientific">Gloeomargarita lithophora Alchichica-D10</name>
    <dbReference type="NCBI Taxonomy" id="1188229"/>
    <lineage>
        <taxon>Bacteria</taxon>
        <taxon>Bacillati</taxon>
        <taxon>Cyanobacteriota</taxon>
        <taxon>Cyanophyceae</taxon>
        <taxon>Gloeomargaritales</taxon>
        <taxon>Gloeomargaritaceae</taxon>
        <taxon>Gloeomargarita</taxon>
    </lineage>
</organism>
<dbReference type="GO" id="GO:0006013">
    <property type="term" value="P:mannose metabolic process"/>
    <property type="evidence" value="ECO:0007669"/>
    <property type="project" value="InterPro"/>
</dbReference>
<comment type="similarity">
    <text evidence="1">Belongs to the glycosyl hydrolase 38 family.</text>
</comment>
<keyword evidence="4 6" id="KW-0326">Glycosidase</keyword>
<evidence type="ECO:0000256" key="1">
    <source>
        <dbReference type="ARBA" id="ARBA00009792"/>
    </source>
</evidence>
<keyword evidence="3 6" id="KW-0378">Hydrolase</keyword>
<evidence type="ECO:0000313" key="6">
    <source>
        <dbReference type="EMBL" id="APB32364.1"/>
    </source>
</evidence>
<dbReference type="InterPro" id="IPR041147">
    <property type="entry name" value="GH38_C"/>
</dbReference>
<dbReference type="Gene3D" id="2.70.98.30">
    <property type="entry name" value="Golgi alpha-mannosidase II, domain 4"/>
    <property type="match status" value="1"/>
</dbReference>
<dbReference type="PANTHER" id="PTHR46017:SF1">
    <property type="entry name" value="ALPHA-MANNOSIDASE 2C1"/>
    <property type="match status" value="1"/>
</dbReference>
<dbReference type="InterPro" id="IPR027291">
    <property type="entry name" value="Glyco_hydro_38_N_sf"/>
</dbReference>
<dbReference type="SMART" id="SM00872">
    <property type="entry name" value="Alpha-mann_mid"/>
    <property type="match status" value="1"/>
</dbReference>
<dbReference type="STRING" id="1188229.GlitD10_0063"/>
<feature type="domain" description="Glycoside hydrolase family 38 central" evidence="5">
    <location>
        <begin position="463"/>
        <end position="540"/>
    </location>
</feature>
<dbReference type="InterPro" id="IPR000602">
    <property type="entry name" value="Glyco_hydro_38_N"/>
</dbReference>
<dbReference type="PANTHER" id="PTHR46017">
    <property type="entry name" value="ALPHA-MANNOSIDASE 2C1"/>
    <property type="match status" value="1"/>
</dbReference>
<dbReference type="Pfam" id="PF17677">
    <property type="entry name" value="Glyco_hydro38C2"/>
    <property type="match status" value="1"/>
</dbReference>
<gene>
    <name evidence="6" type="ORF">GlitD10_0063</name>
</gene>
<dbReference type="FunFam" id="3.20.110.10:FF:000002">
    <property type="entry name" value="alpha-mannosidase 2C1 isoform X1"/>
    <property type="match status" value="1"/>
</dbReference>
<dbReference type="SUPFAM" id="SSF88713">
    <property type="entry name" value="Glycoside hydrolase/deacetylase"/>
    <property type="match status" value="1"/>
</dbReference>
<name>A0A1J0A8V4_9CYAN</name>
<dbReference type="OrthoDB" id="9772207at2"/>
<dbReference type="Pfam" id="PF07748">
    <property type="entry name" value="Glyco_hydro_38C"/>
    <property type="match status" value="1"/>
</dbReference>
<evidence type="ECO:0000259" key="5">
    <source>
        <dbReference type="SMART" id="SM00872"/>
    </source>
</evidence>